<keyword evidence="10" id="KW-0342">GTP-binding</keyword>
<dbReference type="InterPro" id="IPR006687">
    <property type="entry name" value="Small_GTPase_SAR1"/>
</dbReference>
<evidence type="ECO:0000256" key="9">
    <source>
        <dbReference type="ARBA" id="ARBA00023034"/>
    </source>
</evidence>
<evidence type="ECO:0000256" key="11">
    <source>
        <dbReference type="SAM" id="MobiDB-lite"/>
    </source>
</evidence>
<evidence type="ECO:0000313" key="12">
    <source>
        <dbReference type="EMBL" id="CAK9867481.1"/>
    </source>
</evidence>
<dbReference type="PANTHER" id="PTHR45684">
    <property type="entry name" value="RE74312P"/>
    <property type="match status" value="1"/>
</dbReference>
<comment type="similarity">
    <text evidence="3">Belongs to the small GTPase superfamily. SAR1 family.</text>
</comment>
<dbReference type="InterPro" id="IPR027417">
    <property type="entry name" value="P-loop_NTPase"/>
</dbReference>
<keyword evidence="4" id="KW-0813">Transport</keyword>
<evidence type="ECO:0000256" key="10">
    <source>
        <dbReference type="ARBA" id="ARBA00023134"/>
    </source>
</evidence>
<dbReference type="Pfam" id="PF00025">
    <property type="entry name" value="Arf"/>
    <property type="match status" value="1"/>
</dbReference>
<keyword evidence="7" id="KW-0931">ER-Golgi transport</keyword>
<protein>
    <submittedName>
        <fullName evidence="12">Uncharacterized protein</fullName>
    </submittedName>
</protein>
<proteinExistence type="inferred from homology"/>
<keyword evidence="8" id="KW-0653">Protein transport</keyword>
<keyword evidence="6" id="KW-0256">Endoplasmic reticulum</keyword>
<evidence type="ECO:0000256" key="6">
    <source>
        <dbReference type="ARBA" id="ARBA00022824"/>
    </source>
</evidence>
<feature type="region of interest" description="Disordered" evidence="11">
    <location>
        <begin position="1"/>
        <end position="49"/>
    </location>
</feature>
<dbReference type="Gene3D" id="3.40.50.300">
    <property type="entry name" value="P-loop containing nucleotide triphosphate hydrolases"/>
    <property type="match status" value="1"/>
</dbReference>
<dbReference type="Proteomes" id="UP001497522">
    <property type="component" value="Chromosome 17"/>
</dbReference>
<dbReference type="SMART" id="SM00178">
    <property type="entry name" value="SAR"/>
    <property type="match status" value="1"/>
</dbReference>
<evidence type="ECO:0000256" key="4">
    <source>
        <dbReference type="ARBA" id="ARBA00022448"/>
    </source>
</evidence>
<evidence type="ECO:0000256" key="3">
    <source>
        <dbReference type="ARBA" id="ARBA00007507"/>
    </source>
</evidence>
<dbReference type="PROSITE" id="PS51422">
    <property type="entry name" value="SAR1"/>
    <property type="match status" value="1"/>
</dbReference>
<evidence type="ECO:0000256" key="2">
    <source>
        <dbReference type="ARBA" id="ARBA00004555"/>
    </source>
</evidence>
<gene>
    <name evidence="12" type="ORF">CSSPJE1EN2_LOCUS10476</name>
</gene>
<accession>A0ABP1AYA4</accession>
<evidence type="ECO:0000256" key="8">
    <source>
        <dbReference type="ARBA" id="ARBA00022927"/>
    </source>
</evidence>
<dbReference type="PRINTS" id="PR00328">
    <property type="entry name" value="SAR1GTPBP"/>
</dbReference>
<keyword evidence="9" id="KW-0333">Golgi apparatus</keyword>
<reference evidence="12" key="1">
    <citation type="submission" date="2024-03" db="EMBL/GenBank/DDBJ databases">
        <authorList>
            <consortium name="ELIXIR-Norway"/>
            <consortium name="Elixir Norway"/>
        </authorList>
    </citation>
    <scope>NUCLEOTIDE SEQUENCE</scope>
</reference>
<comment type="subcellular location">
    <subcellularLocation>
        <location evidence="1">Endoplasmic reticulum</location>
    </subcellularLocation>
    <subcellularLocation>
        <location evidence="2">Golgi apparatus</location>
    </subcellularLocation>
</comment>
<dbReference type="InterPro" id="IPR006689">
    <property type="entry name" value="Small_GTPase_ARF/SAR"/>
</dbReference>
<evidence type="ECO:0000256" key="5">
    <source>
        <dbReference type="ARBA" id="ARBA00022741"/>
    </source>
</evidence>
<organism evidence="12 13">
    <name type="scientific">Sphagnum jensenii</name>
    <dbReference type="NCBI Taxonomy" id="128206"/>
    <lineage>
        <taxon>Eukaryota</taxon>
        <taxon>Viridiplantae</taxon>
        <taxon>Streptophyta</taxon>
        <taxon>Embryophyta</taxon>
        <taxon>Bryophyta</taxon>
        <taxon>Sphagnophytina</taxon>
        <taxon>Sphagnopsida</taxon>
        <taxon>Sphagnales</taxon>
        <taxon>Sphagnaceae</taxon>
        <taxon>Sphagnum</taxon>
    </lineage>
</organism>
<evidence type="ECO:0000256" key="7">
    <source>
        <dbReference type="ARBA" id="ARBA00022892"/>
    </source>
</evidence>
<evidence type="ECO:0000313" key="13">
    <source>
        <dbReference type="Proteomes" id="UP001497522"/>
    </source>
</evidence>
<dbReference type="SUPFAM" id="SSF52540">
    <property type="entry name" value="P-loop containing nucleoside triphosphate hydrolases"/>
    <property type="match status" value="1"/>
</dbReference>
<dbReference type="EMBL" id="OZ023718">
    <property type="protein sequence ID" value="CAK9867481.1"/>
    <property type="molecule type" value="Genomic_DNA"/>
</dbReference>
<name>A0ABP1AYA4_9BRYO</name>
<sequence>MERGSGYSQCSKKYPVPLCSGASSGSGGENEESEGTTTDGEGGQNSSEFIADGTLSAAGDDDGHLRFVKRPSLKCIGNVKLQAFDLGSHWIVPRVCKDYYAKVDDIVYMVDVTETEELAKSKEEISALWSVDLLTDVPFSILTRYCDDQTAFEDELCNLLGLNKGKVNLDERAIKVFMCKTVQDMGVEEVFKITR</sequence>
<evidence type="ECO:0000256" key="1">
    <source>
        <dbReference type="ARBA" id="ARBA00004240"/>
    </source>
</evidence>
<feature type="compositionally biased region" description="Polar residues" evidence="11">
    <location>
        <begin position="1"/>
        <end position="11"/>
    </location>
</feature>
<keyword evidence="13" id="KW-1185">Reference proteome</keyword>
<keyword evidence="5" id="KW-0547">Nucleotide-binding</keyword>